<dbReference type="Pfam" id="PF10075">
    <property type="entry name" value="CSN8_PSD8_EIF3K"/>
    <property type="match status" value="1"/>
</dbReference>
<dbReference type="InterPro" id="IPR033464">
    <property type="entry name" value="CSN8_PSD8_EIF3K"/>
</dbReference>
<organism evidence="3 4">
    <name type="scientific">Chrysophaeum taylorii</name>
    <dbReference type="NCBI Taxonomy" id="2483200"/>
    <lineage>
        <taxon>Eukaryota</taxon>
        <taxon>Sar</taxon>
        <taxon>Stramenopiles</taxon>
        <taxon>Ochrophyta</taxon>
        <taxon>Pelagophyceae</taxon>
        <taxon>Pelagomonadales</taxon>
        <taxon>Pelagomonadaceae</taxon>
        <taxon>Chrysophaeum</taxon>
    </lineage>
</organism>
<dbReference type="AlphaFoldDB" id="A0AAD7XP33"/>
<dbReference type="Proteomes" id="UP001230188">
    <property type="component" value="Unassembled WGS sequence"/>
</dbReference>
<feature type="region of interest" description="Disordered" evidence="1">
    <location>
        <begin position="176"/>
        <end position="208"/>
    </location>
</feature>
<keyword evidence="4" id="KW-1185">Reference proteome</keyword>
<dbReference type="PANTHER" id="PTHR13022:SF0">
    <property type="entry name" value="EUKARYOTIC TRANSLATION INITIATION FACTOR 3 SUBUNIT K"/>
    <property type="match status" value="1"/>
</dbReference>
<gene>
    <name evidence="3" type="ORF">CTAYLR_009887</name>
</gene>
<dbReference type="GO" id="GO:0003743">
    <property type="term" value="F:translation initiation factor activity"/>
    <property type="evidence" value="ECO:0007669"/>
    <property type="project" value="InterPro"/>
</dbReference>
<feature type="compositionally biased region" description="Polar residues" evidence="1">
    <location>
        <begin position="198"/>
        <end position="208"/>
    </location>
</feature>
<reference evidence="3" key="1">
    <citation type="submission" date="2023-01" db="EMBL/GenBank/DDBJ databases">
        <title>Metagenome sequencing of chrysophaentin producing Chrysophaeum taylorii.</title>
        <authorList>
            <person name="Davison J."/>
            <person name="Bewley C."/>
        </authorList>
    </citation>
    <scope>NUCLEOTIDE SEQUENCE</scope>
    <source>
        <strain evidence="3">NIES-1699</strain>
    </source>
</reference>
<accession>A0AAD7XP33</accession>
<dbReference type="GO" id="GO:0005852">
    <property type="term" value="C:eukaryotic translation initiation factor 3 complex"/>
    <property type="evidence" value="ECO:0007669"/>
    <property type="project" value="InterPro"/>
</dbReference>
<dbReference type="InterPro" id="IPR016020">
    <property type="entry name" value="Transl_init_fac_sub12_N_euk"/>
</dbReference>
<name>A0AAD7XP33_9STRA</name>
<dbReference type="Gene3D" id="1.25.40.250">
    <property type="entry name" value="ARM repeat, domain 1"/>
    <property type="match status" value="1"/>
</dbReference>
<feature type="domain" description="CSN8/PSMD8/EIF3K" evidence="2">
    <location>
        <begin position="68"/>
        <end position="173"/>
    </location>
</feature>
<sequence>MIAESEPPIAPRPEGVTMVLNTAAQYKESSIETLENHVGVQVREETYDAKANKALVKLYQFSPHRCRPEILELVFAKAMMARPKADMSAILCICPHKLADSTPLLRRLGKCEQLVETSRFADFWEHARDIEVPGFAPHLRRFILGLLSQTFCTAPIDLVARALGIAVDDARALAAAPTPSSPLLPSTDPDVATFKPNPKNQPRQQRFSNPVHLDTLLSLFSNENNVFRAATTTKHHPQEAG</sequence>
<comment type="caution">
    <text evidence="3">The sequence shown here is derived from an EMBL/GenBank/DDBJ whole genome shotgun (WGS) entry which is preliminary data.</text>
</comment>
<dbReference type="PANTHER" id="PTHR13022">
    <property type="entry name" value="EUKARYOTIC TRANSLATION INITIATION FACTOR 3 SUBUNIT 11"/>
    <property type="match status" value="1"/>
</dbReference>
<dbReference type="GO" id="GO:0006446">
    <property type="term" value="P:regulation of translational initiation"/>
    <property type="evidence" value="ECO:0007669"/>
    <property type="project" value="InterPro"/>
</dbReference>
<dbReference type="SUPFAM" id="SSF48371">
    <property type="entry name" value="ARM repeat"/>
    <property type="match status" value="1"/>
</dbReference>
<dbReference type="EMBL" id="JAQMWT010000195">
    <property type="protein sequence ID" value="KAJ8607805.1"/>
    <property type="molecule type" value="Genomic_DNA"/>
</dbReference>
<feature type="compositionally biased region" description="Low complexity" evidence="1">
    <location>
        <begin position="176"/>
        <end position="190"/>
    </location>
</feature>
<dbReference type="InterPro" id="IPR009374">
    <property type="entry name" value="eIF3k"/>
</dbReference>
<evidence type="ECO:0000256" key="1">
    <source>
        <dbReference type="SAM" id="MobiDB-lite"/>
    </source>
</evidence>
<dbReference type="GO" id="GO:0043022">
    <property type="term" value="F:ribosome binding"/>
    <property type="evidence" value="ECO:0007669"/>
    <property type="project" value="InterPro"/>
</dbReference>
<dbReference type="InterPro" id="IPR016024">
    <property type="entry name" value="ARM-type_fold"/>
</dbReference>
<evidence type="ECO:0000259" key="2">
    <source>
        <dbReference type="Pfam" id="PF10075"/>
    </source>
</evidence>
<proteinExistence type="predicted"/>
<protein>
    <recommendedName>
        <fullName evidence="2">CSN8/PSMD8/EIF3K domain-containing protein</fullName>
    </recommendedName>
</protein>
<evidence type="ECO:0000313" key="4">
    <source>
        <dbReference type="Proteomes" id="UP001230188"/>
    </source>
</evidence>
<evidence type="ECO:0000313" key="3">
    <source>
        <dbReference type="EMBL" id="KAJ8607805.1"/>
    </source>
</evidence>